<name>A0AAV0VZN5_9HEMI</name>
<sequence>MYCHLCYHPLYKGKPNWCTYSDYLNKKLNIPKNINTVLAADKMTEHFIEVVTNDAQVYLDTSPPNQIQDNQGALPLFILKLIQQKHYARRAWQNQRHPVAKKNVEQAY</sequence>
<comment type="caution">
    <text evidence="1">The sequence shown here is derived from an EMBL/GenBank/DDBJ whole genome shotgun (WGS) entry which is preliminary data.</text>
</comment>
<reference evidence="1 2" key="1">
    <citation type="submission" date="2023-01" db="EMBL/GenBank/DDBJ databases">
        <authorList>
            <person name="Whitehead M."/>
        </authorList>
    </citation>
    <scope>NUCLEOTIDE SEQUENCE [LARGE SCALE GENOMIC DNA]</scope>
</reference>
<accession>A0AAV0VZN5</accession>
<gene>
    <name evidence="1" type="ORF">MEUPH1_LOCUS6252</name>
</gene>
<organism evidence="1 2">
    <name type="scientific">Macrosiphum euphorbiae</name>
    <name type="common">potato aphid</name>
    <dbReference type="NCBI Taxonomy" id="13131"/>
    <lineage>
        <taxon>Eukaryota</taxon>
        <taxon>Metazoa</taxon>
        <taxon>Ecdysozoa</taxon>
        <taxon>Arthropoda</taxon>
        <taxon>Hexapoda</taxon>
        <taxon>Insecta</taxon>
        <taxon>Pterygota</taxon>
        <taxon>Neoptera</taxon>
        <taxon>Paraneoptera</taxon>
        <taxon>Hemiptera</taxon>
        <taxon>Sternorrhyncha</taxon>
        <taxon>Aphidomorpha</taxon>
        <taxon>Aphidoidea</taxon>
        <taxon>Aphididae</taxon>
        <taxon>Macrosiphini</taxon>
        <taxon>Macrosiphum</taxon>
    </lineage>
</organism>
<protein>
    <submittedName>
        <fullName evidence="1">Uncharacterized protein</fullName>
    </submittedName>
</protein>
<evidence type="ECO:0000313" key="2">
    <source>
        <dbReference type="Proteomes" id="UP001160148"/>
    </source>
</evidence>
<keyword evidence="2" id="KW-1185">Reference proteome</keyword>
<dbReference type="EMBL" id="CARXXK010000001">
    <property type="protein sequence ID" value="CAI6349722.1"/>
    <property type="molecule type" value="Genomic_DNA"/>
</dbReference>
<dbReference type="Proteomes" id="UP001160148">
    <property type="component" value="Unassembled WGS sequence"/>
</dbReference>
<proteinExistence type="predicted"/>
<evidence type="ECO:0000313" key="1">
    <source>
        <dbReference type="EMBL" id="CAI6349722.1"/>
    </source>
</evidence>
<dbReference type="AlphaFoldDB" id="A0AAV0VZN5"/>